<evidence type="ECO:0000256" key="1">
    <source>
        <dbReference type="ARBA" id="ARBA00010641"/>
    </source>
</evidence>
<dbReference type="InterPro" id="IPR014284">
    <property type="entry name" value="RNA_pol_sigma-70_dom"/>
</dbReference>
<protein>
    <submittedName>
        <fullName evidence="8">RNA polymerase sigma factor</fullName>
    </submittedName>
</protein>
<evidence type="ECO:0000256" key="2">
    <source>
        <dbReference type="ARBA" id="ARBA00023015"/>
    </source>
</evidence>
<dbReference type="Gene3D" id="1.10.10.10">
    <property type="entry name" value="Winged helix-like DNA-binding domain superfamily/Winged helix DNA-binding domain"/>
    <property type="match status" value="1"/>
</dbReference>
<dbReference type="SUPFAM" id="SSF88659">
    <property type="entry name" value="Sigma3 and sigma4 domains of RNA polymerase sigma factors"/>
    <property type="match status" value="1"/>
</dbReference>
<evidence type="ECO:0000256" key="5">
    <source>
        <dbReference type="SAM" id="MobiDB-lite"/>
    </source>
</evidence>
<sequence length="209" mass="22313">MTPQAAFPIRHPAAPTLWGRPVNGSAHARPKIHPAAAASAADARDAAGPAHAAAPPAAGLDLEATFREHGGWLLDFLRRRFGPREAEDLAQETFARAAGAQPQLRHPRAFLARVAINAARDAARRRAARPQYAPEDAAPAAGLPSHQSETVLLKQVILSLPPHLRETFVLSRFGGLTYEEIAQRCGVSVKTIEGRMTKALALCAAALRD</sequence>
<evidence type="ECO:0000313" key="8">
    <source>
        <dbReference type="EMBL" id="RAK52626.1"/>
    </source>
</evidence>
<dbReference type="GO" id="GO:0016987">
    <property type="term" value="F:sigma factor activity"/>
    <property type="evidence" value="ECO:0007669"/>
    <property type="project" value="UniProtKB-KW"/>
</dbReference>
<dbReference type="PANTHER" id="PTHR43133:SF63">
    <property type="entry name" value="RNA POLYMERASE SIGMA FACTOR FECI-RELATED"/>
    <property type="match status" value="1"/>
</dbReference>
<keyword evidence="9" id="KW-1185">Reference proteome</keyword>
<dbReference type="CDD" id="cd06171">
    <property type="entry name" value="Sigma70_r4"/>
    <property type="match status" value="1"/>
</dbReference>
<dbReference type="InterPro" id="IPR039425">
    <property type="entry name" value="RNA_pol_sigma-70-like"/>
</dbReference>
<keyword evidence="3" id="KW-0731">Sigma factor</keyword>
<evidence type="ECO:0000313" key="9">
    <source>
        <dbReference type="Proteomes" id="UP000249725"/>
    </source>
</evidence>
<dbReference type="InterPro" id="IPR007627">
    <property type="entry name" value="RNA_pol_sigma70_r2"/>
</dbReference>
<evidence type="ECO:0000256" key="4">
    <source>
        <dbReference type="ARBA" id="ARBA00023163"/>
    </source>
</evidence>
<dbReference type="Pfam" id="PF08281">
    <property type="entry name" value="Sigma70_r4_2"/>
    <property type="match status" value="1"/>
</dbReference>
<evidence type="ECO:0000256" key="3">
    <source>
        <dbReference type="ARBA" id="ARBA00023082"/>
    </source>
</evidence>
<keyword evidence="4" id="KW-0804">Transcription</keyword>
<dbReference type="Gene3D" id="1.10.1740.10">
    <property type="match status" value="1"/>
</dbReference>
<comment type="caution">
    <text evidence="8">The sequence shown here is derived from an EMBL/GenBank/DDBJ whole genome shotgun (WGS) entry which is preliminary data.</text>
</comment>
<dbReference type="InterPro" id="IPR013249">
    <property type="entry name" value="RNA_pol_sigma70_r4_t2"/>
</dbReference>
<proteinExistence type="inferred from homology"/>
<reference evidence="9" key="1">
    <citation type="submission" date="2018-05" db="EMBL/GenBank/DDBJ databases">
        <authorList>
            <person name="Li X."/>
        </authorList>
    </citation>
    <scope>NUCLEOTIDE SEQUENCE [LARGE SCALE GENOMIC DNA]</scope>
    <source>
        <strain evidence="9">YIM 73061</strain>
    </source>
</reference>
<dbReference type="InterPro" id="IPR013324">
    <property type="entry name" value="RNA_pol_sigma_r3/r4-like"/>
</dbReference>
<feature type="region of interest" description="Disordered" evidence="5">
    <location>
        <begin position="1"/>
        <end position="54"/>
    </location>
</feature>
<comment type="similarity">
    <text evidence="1">Belongs to the sigma-70 factor family. ECF subfamily.</text>
</comment>
<organism evidence="8 9">
    <name type="scientific">Phenylobacterium deserti</name>
    <dbReference type="NCBI Taxonomy" id="1914756"/>
    <lineage>
        <taxon>Bacteria</taxon>
        <taxon>Pseudomonadati</taxon>
        <taxon>Pseudomonadota</taxon>
        <taxon>Alphaproteobacteria</taxon>
        <taxon>Caulobacterales</taxon>
        <taxon>Caulobacteraceae</taxon>
        <taxon>Phenylobacterium</taxon>
    </lineage>
</organism>
<keyword evidence="2" id="KW-0805">Transcription regulation</keyword>
<dbReference type="OrthoDB" id="7205220at2"/>
<feature type="domain" description="RNA polymerase sigma-70 region 2" evidence="6">
    <location>
        <begin position="66"/>
        <end position="127"/>
    </location>
</feature>
<evidence type="ECO:0000259" key="6">
    <source>
        <dbReference type="Pfam" id="PF04542"/>
    </source>
</evidence>
<dbReference type="InterPro" id="IPR036388">
    <property type="entry name" value="WH-like_DNA-bd_sf"/>
</dbReference>
<feature type="compositionally biased region" description="Low complexity" evidence="5">
    <location>
        <begin position="33"/>
        <end position="54"/>
    </location>
</feature>
<dbReference type="NCBIfam" id="TIGR02937">
    <property type="entry name" value="sigma70-ECF"/>
    <property type="match status" value="1"/>
</dbReference>
<name>A0A328AEJ3_9CAUL</name>
<dbReference type="InterPro" id="IPR013325">
    <property type="entry name" value="RNA_pol_sigma_r2"/>
</dbReference>
<dbReference type="PANTHER" id="PTHR43133">
    <property type="entry name" value="RNA POLYMERASE ECF-TYPE SIGMA FACTO"/>
    <property type="match status" value="1"/>
</dbReference>
<evidence type="ECO:0000259" key="7">
    <source>
        <dbReference type="Pfam" id="PF08281"/>
    </source>
</evidence>
<dbReference type="GO" id="GO:0003677">
    <property type="term" value="F:DNA binding"/>
    <property type="evidence" value="ECO:0007669"/>
    <property type="project" value="InterPro"/>
</dbReference>
<dbReference type="Proteomes" id="UP000249725">
    <property type="component" value="Unassembled WGS sequence"/>
</dbReference>
<gene>
    <name evidence="8" type="ORF">DJ018_10505</name>
</gene>
<dbReference type="SUPFAM" id="SSF88946">
    <property type="entry name" value="Sigma2 domain of RNA polymerase sigma factors"/>
    <property type="match status" value="1"/>
</dbReference>
<accession>A0A328AEJ3</accession>
<dbReference type="GO" id="GO:0006352">
    <property type="term" value="P:DNA-templated transcription initiation"/>
    <property type="evidence" value="ECO:0007669"/>
    <property type="project" value="InterPro"/>
</dbReference>
<dbReference type="AlphaFoldDB" id="A0A328AEJ3"/>
<dbReference type="EMBL" id="QFYR01000002">
    <property type="protein sequence ID" value="RAK52626.1"/>
    <property type="molecule type" value="Genomic_DNA"/>
</dbReference>
<dbReference type="Pfam" id="PF04542">
    <property type="entry name" value="Sigma70_r2"/>
    <property type="match status" value="1"/>
</dbReference>
<feature type="domain" description="RNA polymerase sigma factor 70 region 4 type 2" evidence="7">
    <location>
        <begin position="152"/>
        <end position="203"/>
    </location>
</feature>